<keyword evidence="3" id="KW-0677">Repeat</keyword>
<evidence type="ECO:0000256" key="1">
    <source>
        <dbReference type="ARBA" id="ARBA00022614"/>
    </source>
</evidence>
<dbReference type="GeneID" id="109462371"/>
<dbReference type="Pfam" id="PF00041">
    <property type="entry name" value="fn3"/>
    <property type="match status" value="1"/>
</dbReference>
<dbReference type="CDD" id="cd00054">
    <property type="entry name" value="EGF_CA"/>
    <property type="match status" value="1"/>
</dbReference>
<evidence type="ECO:0000313" key="13">
    <source>
        <dbReference type="RefSeq" id="XP_019614474.1"/>
    </source>
</evidence>
<evidence type="ECO:0000256" key="6">
    <source>
        <dbReference type="PROSITE-ProRule" id="PRU00076"/>
    </source>
</evidence>
<dbReference type="SUPFAM" id="SSF52047">
    <property type="entry name" value="RNI-like"/>
    <property type="match status" value="1"/>
</dbReference>
<keyword evidence="6" id="KW-0245">EGF-like domain</keyword>
<sequence>MFSRKYSFAVTTLLTVALIGSTAEQCPSVCRCYGNRPHCAHANLTEIPDNLPDSTVYLHLEGNNISSVSRRALAHMTSLRQLYLMNNSITNQGVPPDAFVSNRNLRLLDLTENLLTAVPQGLTGLWQLALASNKITRIPRGTLYPRLIGIARIHLGGNYLTNDAISPGELSGIHTLQQLFLSDNRLKEIPTLRSARLTHLYIGGNNISQIQPDTFSGVTRLVYLDLSRNSLDNPGIETGAMEQLSYLLYLWLRENKLTRVPSGLPRTVKKLHLEGNLITAVEPNAFANMSQLRYLYLSNNSIDEIQPGAFNGLGTLQYLELSGNKLQQLTNGSFQGLSLLSVLIMENCNITVMRKGAFEGLHEVTQLDLAHSRIETFEDGAFAGLIDVKTLRLEHNEVESLPRNTFNGLLEVTSITLAHNKIRGVENGAFRGVDHLRNLDLTGNRMTSLPVGLEDMRSLQSLVLTNNSVADIPNDMPANTVSILTLNSNPLGKAHLSRLANIFPQLSTLQLQDIGMQTVREDDFVGMSKLSMLNLDNNNISEVTGRPFDSLRSLSIQNNLLTTVPIALKNLTNIQILSLSGNQISTLQNDSFQGLDNLWMLFMSDNDVREIETGVFKQMRLIFKIFLEENVNLKSVDVDTFRVPSLRFVYLRNSGIETIHRGQAEEDLPSLLTMELLGNPLNCDCRLGWMLAWPVIKSDATCFNPSDLRGMAVKDLFDDDFICQDPITSLDPSSFVSSSTLPLDQRSLPVTQTASTAAGSTTTEKRSVSTGTLTSKETTQTIQPPTPQKTSPQSITTVIPCDLECQNGGQCVVMATNNLECRCKVGFTGRRCETPNHKGDDITITEINDTALKVTWSSPVDDLSYKISVLKSDDDTFKEETILPPGLFEYIVKDLSPDMQYIVCITPIDEDLKHIAPIANEECHKVTVHAQSSHAGNSGKGTAFGLTVVTICVILVCAILGVVFYRRRKRRQLEDRDVFPKPEDDDHELQELNSLREQFVPDVVIQAKDASNYVRLEDEDKVIEKDNVSGKKLGEYVKLEEPVE</sequence>
<keyword evidence="8" id="KW-1133">Transmembrane helix</keyword>
<dbReference type="InterPro" id="IPR013783">
    <property type="entry name" value="Ig-like_fold"/>
</dbReference>
<evidence type="ECO:0000259" key="11">
    <source>
        <dbReference type="PROSITE" id="PS50853"/>
    </source>
</evidence>
<organism evidence="12 13">
    <name type="scientific">Branchiostoma belcheri</name>
    <name type="common">Amphioxus</name>
    <dbReference type="NCBI Taxonomy" id="7741"/>
    <lineage>
        <taxon>Eukaryota</taxon>
        <taxon>Metazoa</taxon>
        <taxon>Chordata</taxon>
        <taxon>Cephalochordata</taxon>
        <taxon>Leptocardii</taxon>
        <taxon>Amphioxiformes</taxon>
        <taxon>Branchiostomatidae</taxon>
        <taxon>Branchiostoma</taxon>
    </lineage>
</organism>
<dbReference type="Gene3D" id="3.80.10.10">
    <property type="entry name" value="Ribonuclease Inhibitor"/>
    <property type="match status" value="5"/>
</dbReference>
<dbReference type="SUPFAM" id="SSF57196">
    <property type="entry name" value="EGF/Laminin"/>
    <property type="match status" value="1"/>
</dbReference>
<evidence type="ECO:0000259" key="10">
    <source>
        <dbReference type="PROSITE" id="PS50026"/>
    </source>
</evidence>
<dbReference type="SMART" id="SM00364">
    <property type="entry name" value="LRR_BAC"/>
    <property type="match status" value="4"/>
</dbReference>
<keyword evidence="12" id="KW-1185">Reference proteome</keyword>
<dbReference type="Proteomes" id="UP000515135">
    <property type="component" value="Unplaced"/>
</dbReference>
<dbReference type="InterPro" id="IPR003591">
    <property type="entry name" value="Leu-rich_rpt_typical-subtyp"/>
</dbReference>
<accession>A0A6P4XV25</accession>
<dbReference type="CDD" id="cd00063">
    <property type="entry name" value="FN3"/>
    <property type="match status" value="1"/>
</dbReference>
<dbReference type="InterPro" id="IPR036116">
    <property type="entry name" value="FN3_sf"/>
</dbReference>
<protein>
    <submittedName>
        <fullName evidence="13">Slit homolog 2 protein-like</fullName>
    </submittedName>
</protein>
<dbReference type="SUPFAM" id="SSF52058">
    <property type="entry name" value="L domain-like"/>
    <property type="match status" value="1"/>
</dbReference>
<feature type="region of interest" description="Disordered" evidence="7">
    <location>
        <begin position="747"/>
        <end position="794"/>
    </location>
</feature>
<keyword evidence="8" id="KW-0812">Transmembrane</keyword>
<evidence type="ECO:0000256" key="7">
    <source>
        <dbReference type="SAM" id="MobiDB-lite"/>
    </source>
</evidence>
<dbReference type="SMART" id="SM00369">
    <property type="entry name" value="LRR_TYP"/>
    <property type="match status" value="19"/>
</dbReference>
<dbReference type="PROSITE" id="PS50026">
    <property type="entry name" value="EGF_3"/>
    <property type="match status" value="1"/>
</dbReference>
<evidence type="ECO:0000256" key="4">
    <source>
        <dbReference type="ARBA" id="ARBA00023157"/>
    </source>
</evidence>
<dbReference type="SMART" id="SM00365">
    <property type="entry name" value="LRR_SD22"/>
    <property type="match status" value="7"/>
</dbReference>
<dbReference type="OrthoDB" id="10027416at2759"/>
<dbReference type="SUPFAM" id="SSF49265">
    <property type="entry name" value="Fibronectin type III"/>
    <property type="match status" value="1"/>
</dbReference>
<dbReference type="Gene3D" id="2.60.40.10">
    <property type="entry name" value="Immunoglobulins"/>
    <property type="match status" value="1"/>
</dbReference>
<dbReference type="InterPro" id="IPR032675">
    <property type="entry name" value="LRR_dom_sf"/>
</dbReference>
<keyword evidence="8" id="KW-0472">Membrane</keyword>
<feature type="disulfide bond" evidence="6">
    <location>
        <begin position="801"/>
        <end position="811"/>
    </location>
</feature>
<evidence type="ECO:0000256" key="5">
    <source>
        <dbReference type="ARBA" id="ARBA00023180"/>
    </source>
</evidence>
<evidence type="ECO:0000256" key="2">
    <source>
        <dbReference type="ARBA" id="ARBA00022729"/>
    </source>
</evidence>
<keyword evidence="4 6" id="KW-1015">Disulfide bond</keyword>
<dbReference type="PANTHER" id="PTHR45712">
    <property type="entry name" value="AGAP008170-PA"/>
    <property type="match status" value="1"/>
</dbReference>
<feature type="disulfide bond" evidence="6">
    <location>
        <begin position="823"/>
        <end position="832"/>
    </location>
</feature>
<dbReference type="AlphaFoldDB" id="A0A6P4XV25"/>
<gene>
    <name evidence="13" type="primary">LOC109462371</name>
</gene>
<dbReference type="InterPro" id="IPR001611">
    <property type="entry name" value="Leu-rich_rpt"/>
</dbReference>
<dbReference type="RefSeq" id="XP_019614474.1">
    <property type="nucleotide sequence ID" value="XM_019758915.1"/>
</dbReference>
<feature type="compositionally biased region" description="Polar residues" evidence="7">
    <location>
        <begin position="768"/>
        <end position="777"/>
    </location>
</feature>
<dbReference type="PROSITE" id="PS51450">
    <property type="entry name" value="LRR"/>
    <property type="match status" value="5"/>
</dbReference>
<dbReference type="PROSITE" id="PS01186">
    <property type="entry name" value="EGF_2"/>
    <property type="match status" value="1"/>
</dbReference>
<keyword evidence="5" id="KW-0325">Glycoprotein</keyword>
<dbReference type="PANTHER" id="PTHR45712:SF22">
    <property type="entry name" value="INSULIN-LIKE GROWTH FACTOR-BINDING PROTEIN COMPLEX ACID LABILE SUBUNIT"/>
    <property type="match status" value="1"/>
</dbReference>
<evidence type="ECO:0000256" key="8">
    <source>
        <dbReference type="SAM" id="Phobius"/>
    </source>
</evidence>
<proteinExistence type="predicted"/>
<dbReference type="SMART" id="SM00181">
    <property type="entry name" value="EGF"/>
    <property type="match status" value="1"/>
</dbReference>
<dbReference type="InterPro" id="IPR003961">
    <property type="entry name" value="FN3_dom"/>
</dbReference>
<dbReference type="Pfam" id="PF13855">
    <property type="entry name" value="LRR_8"/>
    <property type="match status" value="5"/>
</dbReference>
<feature type="signal peptide" evidence="9">
    <location>
        <begin position="1"/>
        <end position="23"/>
    </location>
</feature>
<feature type="compositionally biased region" description="Low complexity" evidence="7">
    <location>
        <begin position="751"/>
        <end position="762"/>
    </location>
</feature>
<dbReference type="InterPro" id="IPR050333">
    <property type="entry name" value="SLRP"/>
</dbReference>
<dbReference type="InterPro" id="IPR000483">
    <property type="entry name" value="Cys-rich_flank_reg_C"/>
</dbReference>
<evidence type="ECO:0000256" key="3">
    <source>
        <dbReference type="ARBA" id="ARBA00022737"/>
    </source>
</evidence>
<dbReference type="PROSITE" id="PS00022">
    <property type="entry name" value="EGF_1"/>
    <property type="match status" value="1"/>
</dbReference>
<dbReference type="KEGG" id="bbel:109462371"/>
<feature type="chain" id="PRO_5028219135" evidence="9">
    <location>
        <begin position="24"/>
        <end position="1044"/>
    </location>
</feature>
<dbReference type="FunFam" id="3.80.10.10:FF:000770">
    <property type="entry name" value="Uncharacterized protein"/>
    <property type="match status" value="1"/>
</dbReference>
<dbReference type="SMART" id="SM00082">
    <property type="entry name" value="LRRCT"/>
    <property type="match status" value="1"/>
</dbReference>
<dbReference type="InterPro" id="IPR000742">
    <property type="entry name" value="EGF"/>
</dbReference>
<keyword evidence="2 9" id="KW-0732">Signal</keyword>
<feature type="domain" description="EGF-like" evidence="10">
    <location>
        <begin position="797"/>
        <end position="833"/>
    </location>
</feature>
<name>A0A6P4XV25_BRABE</name>
<evidence type="ECO:0000313" key="12">
    <source>
        <dbReference type="Proteomes" id="UP000515135"/>
    </source>
</evidence>
<evidence type="ECO:0000256" key="9">
    <source>
        <dbReference type="SAM" id="SignalP"/>
    </source>
</evidence>
<dbReference type="FunFam" id="2.10.25.10:FF:000699">
    <property type="entry name" value="Uncharacterized protein, isoform C"/>
    <property type="match status" value="1"/>
</dbReference>
<feature type="domain" description="Fibronectin type-III" evidence="11">
    <location>
        <begin position="838"/>
        <end position="930"/>
    </location>
</feature>
<reference evidence="13" key="1">
    <citation type="submission" date="2025-08" db="UniProtKB">
        <authorList>
            <consortium name="RefSeq"/>
        </authorList>
    </citation>
    <scope>IDENTIFICATION</scope>
    <source>
        <tissue evidence="13">Gonad</tissue>
    </source>
</reference>
<dbReference type="Gene3D" id="2.10.25.10">
    <property type="entry name" value="Laminin"/>
    <property type="match status" value="1"/>
</dbReference>
<feature type="transmembrane region" description="Helical" evidence="8">
    <location>
        <begin position="943"/>
        <end position="965"/>
    </location>
</feature>
<comment type="caution">
    <text evidence="6">Lacks conserved residue(s) required for the propagation of feature annotation.</text>
</comment>
<keyword evidence="1" id="KW-0433">Leucine-rich repeat</keyword>
<dbReference type="PROSITE" id="PS50853">
    <property type="entry name" value="FN3"/>
    <property type="match status" value="1"/>
</dbReference>
<feature type="compositionally biased region" description="Low complexity" evidence="7">
    <location>
        <begin position="778"/>
        <end position="794"/>
    </location>
</feature>
<dbReference type="SMART" id="SM00060">
    <property type="entry name" value="FN3"/>
    <property type="match status" value="1"/>
</dbReference>